<dbReference type="InterPro" id="IPR029045">
    <property type="entry name" value="ClpP/crotonase-like_dom_sf"/>
</dbReference>
<keyword evidence="6 7" id="KW-0472">Membrane</keyword>
<dbReference type="PANTHER" id="PTHR33209:SF1">
    <property type="entry name" value="PEPTIDASE S49 DOMAIN-CONTAINING PROTEIN"/>
    <property type="match status" value="1"/>
</dbReference>
<evidence type="ECO:0000256" key="3">
    <source>
        <dbReference type="ARBA" id="ARBA00022670"/>
    </source>
</evidence>
<keyword evidence="10" id="KW-1185">Reference proteome</keyword>
<organism evidence="9 10">
    <name type="scientific">Namhaeicola litoreus</name>
    <dbReference type="NCBI Taxonomy" id="1052145"/>
    <lineage>
        <taxon>Bacteria</taxon>
        <taxon>Pseudomonadati</taxon>
        <taxon>Bacteroidota</taxon>
        <taxon>Flavobacteriia</taxon>
        <taxon>Flavobacteriales</taxon>
        <taxon>Flavobacteriaceae</taxon>
        <taxon>Namhaeicola</taxon>
    </lineage>
</organism>
<sequence>MTFLRELLAVILGFFISMFIMFFVFAMIASVLGSQFGGDDIVTVKENSVLTLKLDAQIKDYAPNIDDPFAMILGLNEKRMGLNEMVNAIENAKTDDNIKGISIEVLNINAGISQVQSLRDKIQEFKETGKFVYAYADMYPQKSFYFGSVADSMFINPVGGIEFKGLSSEVIYLKDFQDKFGFKLEVVRHGKYKSAVEPFLANEMSAENREQTKSFLQSIWDEMIEDIGYSKNKTSEELNNIADELQARNPELALTSTMVHGSIYKDQYREKLKNRVGVEDVEDVNYVTLKKYIESGKGRIKSTAKDRVAVIYAQGEIIYGEGDENTLGQDLIISALKQAKKNPSVKAIVLRINSPGGSGLASDIMWRELELISDKMPLVVSMGDVAASGGYYMACNADYIFAEPTTITGSIGVFGILPNLSKFVGDIGINAEQVGTNRQSSGYSIFEPMNPEFYGNVQSDINDFYQTFVQKVADGRNMTFAEVDSVAQGRVWTGTQAQKIGLVDELGSLEDAIEKAANLADLSSYQVRNYPDYQKEFKDAFKGMSFIRSSKEKLLQSELGEQNYKIYKQIDEFSNWKGVQARVPFLFTIN</sequence>
<dbReference type="RefSeq" id="WP_377176192.1">
    <property type="nucleotide sequence ID" value="NZ_JBHTMY010000002.1"/>
</dbReference>
<evidence type="ECO:0000256" key="6">
    <source>
        <dbReference type="ARBA" id="ARBA00023136"/>
    </source>
</evidence>
<dbReference type="CDD" id="cd07018">
    <property type="entry name" value="S49_SppA_67K_type"/>
    <property type="match status" value="1"/>
</dbReference>
<dbReference type="NCBIfam" id="TIGR00706">
    <property type="entry name" value="SppA_dom"/>
    <property type="match status" value="1"/>
</dbReference>
<dbReference type="SUPFAM" id="SSF52096">
    <property type="entry name" value="ClpP/crotonase"/>
    <property type="match status" value="2"/>
</dbReference>
<keyword evidence="4 9" id="KW-0378">Hydrolase</keyword>
<comment type="similarity">
    <text evidence="2">Belongs to the peptidase S49 family.</text>
</comment>
<dbReference type="EC" id="3.4.21.-" evidence="9"/>
<reference evidence="10" key="1">
    <citation type="journal article" date="2019" name="Int. J. Syst. Evol. Microbiol.">
        <title>The Global Catalogue of Microorganisms (GCM) 10K type strain sequencing project: providing services to taxonomists for standard genome sequencing and annotation.</title>
        <authorList>
            <consortium name="The Broad Institute Genomics Platform"/>
            <consortium name="The Broad Institute Genome Sequencing Center for Infectious Disease"/>
            <person name="Wu L."/>
            <person name="Ma J."/>
        </authorList>
    </citation>
    <scope>NUCLEOTIDE SEQUENCE [LARGE SCALE GENOMIC DNA]</scope>
    <source>
        <strain evidence="10">CCUG 61485</strain>
    </source>
</reference>
<gene>
    <name evidence="9" type="primary">sppA</name>
    <name evidence="9" type="ORF">ACFQ39_02715</name>
</gene>
<dbReference type="Gene3D" id="3.90.226.10">
    <property type="entry name" value="2-enoyl-CoA Hydratase, Chain A, domain 1"/>
    <property type="match status" value="2"/>
</dbReference>
<dbReference type="Proteomes" id="UP001597201">
    <property type="component" value="Unassembled WGS sequence"/>
</dbReference>
<evidence type="ECO:0000256" key="5">
    <source>
        <dbReference type="ARBA" id="ARBA00022825"/>
    </source>
</evidence>
<dbReference type="NCBIfam" id="TIGR00705">
    <property type="entry name" value="SppA_67K"/>
    <property type="match status" value="1"/>
</dbReference>
<dbReference type="PIRSF" id="PIRSF001217">
    <property type="entry name" value="Protease_4_SppA"/>
    <property type="match status" value="1"/>
</dbReference>
<evidence type="ECO:0000256" key="2">
    <source>
        <dbReference type="ARBA" id="ARBA00008683"/>
    </source>
</evidence>
<name>A0ABW3Y0Q7_9FLAO</name>
<dbReference type="InterPro" id="IPR047272">
    <property type="entry name" value="S49_SppA_C"/>
</dbReference>
<dbReference type="Gene3D" id="6.20.330.10">
    <property type="match status" value="1"/>
</dbReference>
<evidence type="ECO:0000256" key="7">
    <source>
        <dbReference type="SAM" id="Phobius"/>
    </source>
</evidence>
<accession>A0ABW3Y0Q7</accession>
<dbReference type="InterPro" id="IPR047217">
    <property type="entry name" value="S49_SppA_67K_type_N"/>
</dbReference>
<keyword evidence="3" id="KW-0645">Protease</keyword>
<dbReference type="EMBL" id="JBHTMY010000002">
    <property type="protein sequence ID" value="MFD1314515.1"/>
    <property type="molecule type" value="Genomic_DNA"/>
</dbReference>
<feature type="domain" description="Peptidase S49" evidence="8">
    <location>
        <begin position="125"/>
        <end position="277"/>
    </location>
</feature>
<feature type="domain" description="Peptidase S49" evidence="8">
    <location>
        <begin position="373"/>
        <end position="522"/>
    </location>
</feature>
<evidence type="ECO:0000256" key="1">
    <source>
        <dbReference type="ARBA" id="ARBA00004370"/>
    </source>
</evidence>
<dbReference type="GO" id="GO:0016787">
    <property type="term" value="F:hydrolase activity"/>
    <property type="evidence" value="ECO:0007669"/>
    <property type="project" value="UniProtKB-KW"/>
</dbReference>
<evidence type="ECO:0000256" key="4">
    <source>
        <dbReference type="ARBA" id="ARBA00022801"/>
    </source>
</evidence>
<comment type="subcellular location">
    <subcellularLocation>
        <location evidence="1">Membrane</location>
    </subcellularLocation>
</comment>
<evidence type="ECO:0000313" key="9">
    <source>
        <dbReference type="EMBL" id="MFD1314515.1"/>
    </source>
</evidence>
<proteinExistence type="inferred from homology"/>
<dbReference type="InterPro" id="IPR004634">
    <property type="entry name" value="Pept_S49_pIV"/>
</dbReference>
<protein>
    <submittedName>
        <fullName evidence="9">Signal peptide peptidase SppA</fullName>
        <ecNumber evidence="9">3.4.21.-</ecNumber>
    </submittedName>
</protein>
<keyword evidence="5" id="KW-0720">Serine protease</keyword>
<dbReference type="InterPro" id="IPR002142">
    <property type="entry name" value="Peptidase_S49"/>
</dbReference>
<evidence type="ECO:0000259" key="8">
    <source>
        <dbReference type="Pfam" id="PF01343"/>
    </source>
</evidence>
<dbReference type="PANTHER" id="PTHR33209">
    <property type="entry name" value="PROTEASE 4"/>
    <property type="match status" value="1"/>
</dbReference>
<keyword evidence="7" id="KW-0812">Transmembrane</keyword>
<dbReference type="Pfam" id="PF01343">
    <property type="entry name" value="Peptidase_S49"/>
    <property type="match status" value="2"/>
</dbReference>
<keyword evidence="7" id="KW-1133">Transmembrane helix</keyword>
<dbReference type="InterPro" id="IPR004635">
    <property type="entry name" value="Pept_S49_SppA"/>
</dbReference>
<comment type="caution">
    <text evidence="9">The sequence shown here is derived from an EMBL/GenBank/DDBJ whole genome shotgun (WGS) entry which is preliminary data.</text>
</comment>
<evidence type="ECO:0000313" key="10">
    <source>
        <dbReference type="Proteomes" id="UP001597201"/>
    </source>
</evidence>
<feature type="transmembrane region" description="Helical" evidence="7">
    <location>
        <begin position="7"/>
        <end position="32"/>
    </location>
</feature>
<dbReference type="CDD" id="cd07023">
    <property type="entry name" value="S49_Sppa_N_C"/>
    <property type="match status" value="1"/>
</dbReference>